<dbReference type="EMBL" id="BRVO01000003">
    <property type="protein sequence ID" value="GLB50419.1"/>
    <property type="molecule type" value="Genomic_DNA"/>
</dbReference>
<organism evidence="1 2">
    <name type="scientific">Neptunitalea lumnitzerae</name>
    <dbReference type="NCBI Taxonomy" id="2965509"/>
    <lineage>
        <taxon>Bacteria</taxon>
        <taxon>Pseudomonadati</taxon>
        <taxon>Bacteroidota</taxon>
        <taxon>Flavobacteriia</taxon>
        <taxon>Flavobacteriales</taxon>
        <taxon>Flavobacteriaceae</taxon>
        <taxon>Neptunitalea</taxon>
    </lineage>
</organism>
<dbReference type="InterPro" id="IPR035994">
    <property type="entry name" value="Nucleoside_phosphorylase_sf"/>
</dbReference>
<dbReference type="RefSeq" id="WP_281766043.1">
    <property type="nucleotide sequence ID" value="NZ_BRVO01000003.1"/>
</dbReference>
<dbReference type="Gene3D" id="3.40.50.1580">
    <property type="entry name" value="Nucleoside phosphorylase domain"/>
    <property type="match status" value="1"/>
</dbReference>
<protein>
    <recommendedName>
        <fullName evidence="3">Nucleoside phosphorylase domain-containing protein</fullName>
    </recommendedName>
</protein>
<name>A0ABQ5MM23_9FLAO</name>
<gene>
    <name evidence="1" type="ORF">Y10_27870</name>
</gene>
<evidence type="ECO:0000313" key="1">
    <source>
        <dbReference type="EMBL" id="GLB50419.1"/>
    </source>
</evidence>
<sequence>MKVTILTPMEIEKEKTLTALARFTDLKHEYHVMVCGIGRESIAKTMMTLPESDVTVLLGFAAVIGKSAILPESLQLGKPVEVTAGSLYGYEGQLFENGSIKVEPSKTKLPCLFSLTSDKFVKTTDLTIGTLVNMEDYTFMHLKKKDDFIVRIISDFLPHDKPIDFFKEVEAIDFKEAIEAIENR</sequence>
<reference evidence="1" key="1">
    <citation type="submission" date="2022-07" db="EMBL/GenBank/DDBJ databases">
        <title>Taxonomy of Novel Oxalotrophic and Methylotrophic Bacteria.</title>
        <authorList>
            <person name="Sahin N."/>
            <person name="Tani A."/>
        </authorList>
    </citation>
    <scope>NUCLEOTIDE SEQUENCE</scope>
    <source>
        <strain evidence="1">Y10</strain>
    </source>
</reference>
<dbReference type="Proteomes" id="UP001143543">
    <property type="component" value="Unassembled WGS sequence"/>
</dbReference>
<comment type="caution">
    <text evidence="1">The sequence shown here is derived from an EMBL/GenBank/DDBJ whole genome shotgun (WGS) entry which is preliminary data.</text>
</comment>
<accession>A0ABQ5MM23</accession>
<proteinExistence type="predicted"/>
<evidence type="ECO:0000313" key="2">
    <source>
        <dbReference type="Proteomes" id="UP001143543"/>
    </source>
</evidence>
<keyword evidence="2" id="KW-1185">Reference proteome</keyword>
<evidence type="ECO:0008006" key="3">
    <source>
        <dbReference type="Google" id="ProtNLM"/>
    </source>
</evidence>